<accession>A0ABP5TFR0</accession>
<evidence type="ECO:0000313" key="2">
    <source>
        <dbReference type="Proteomes" id="UP001501444"/>
    </source>
</evidence>
<evidence type="ECO:0000313" key="1">
    <source>
        <dbReference type="EMBL" id="GAA2351669.1"/>
    </source>
</evidence>
<name>A0ABP5TFR0_9ACTN</name>
<protein>
    <submittedName>
        <fullName evidence="1">Uncharacterized protein</fullName>
    </submittedName>
</protein>
<dbReference type="EMBL" id="BAAARV010000031">
    <property type="protein sequence ID" value="GAA2351669.1"/>
    <property type="molecule type" value="Genomic_DNA"/>
</dbReference>
<keyword evidence="2" id="KW-1185">Reference proteome</keyword>
<dbReference type="RefSeq" id="WP_344614132.1">
    <property type="nucleotide sequence ID" value="NZ_BAAARV010000031.1"/>
</dbReference>
<gene>
    <name evidence="1" type="ORF">GCM10010170_041930</name>
</gene>
<proteinExistence type="predicted"/>
<reference evidence="2" key="1">
    <citation type="journal article" date="2019" name="Int. J. Syst. Evol. Microbiol.">
        <title>The Global Catalogue of Microorganisms (GCM) 10K type strain sequencing project: providing services to taxonomists for standard genome sequencing and annotation.</title>
        <authorList>
            <consortium name="The Broad Institute Genomics Platform"/>
            <consortium name="The Broad Institute Genome Sequencing Center for Infectious Disease"/>
            <person name="Wu L."/>
            <person name="Ma J."/>
        </authorList>
    </citation>
    <scope>NUCLEOTIDE SEQUENCE [LARGE SCALE GENOMIC DNA]</scope>
    <source>
        <strain evidence="2">JCM 3272</strain>
    </source>
</reference>
<organism evidence="1 2">
    <name type="scientific">Dactylosporangium salmoneum</name>
    <dbReference type="NCBI Taxonomy" id="53361"/>
    <lineage>
        <taxon>Bacteria</taxon>
        <taxon>Bacillati</taxon>
        <taxon>Actinomycetota</taxon>
        <taxon>Actinomycetes</taxon>
        <taxon>Micromonosporales</taxon>
        <taxon>Micromonosporaceae</taxon>
        <taxon>Dactylosporangium</taxon>
    </lineage>
</organism>
<sequence>MAYPGLAVNDACIQGIDLSHRSWRRLDANREFGAGRPFLGECMSVLTGVATAVSHAVRMRSSAPAGAGGDGFAVRIDWPACGGDGIKHDFTQFTPKVDTARRRAARAAAFWRRGPLLPLAVTVVPISRAAFWVHPRDCTLRECPTAAPLYGMRADGHG</sequence>
<dbReference type="Proteomes" id="UP001501444">
    <property type="component" value="Unassembled WGS sequence"/>
</dbReference>
<comment type="caution">
    <text evidence="1">The sequence shown here is derived from an EMBL/GenBank/DDBJ whole genome shotgun (WGS) entry which is preliminary data.</text>
</comment>